<dbReference type="EMBL" id="JAUBYV010000001">
    <property type="protein sequence ID" value="KAK2629329.1"/>
    <property type="molecule type" value="Genomic_DNA"/>
</dbReference>
<dbReference type="AlphaFoldDB" id="A0AAD9WHC4"/>
<accession>A0AAD9WHC4</accession>
<protein>
    <submittedName>
        <fullName evidence="2">Uncharacterized protein</fullName>
    </submittedName>
</protein>
<proteinExistence type="predicted"/>
<comment type="caution">
    <text evidence="2">The sequence shown here is derived from an EMBL/GenBank/DDBJ whole genome shotgun (WGS) entry which is preliminary data.</text>
</comment>
<evidence type="ECO:0000313" key="2">
    <source>
        <dbReference type="EMBL" id="KAK2629329.1"/>
    </source>
</evidence>
<feature type="region of interest" description="Disordered" evidence="1">
    <location>
        <begin position="348"/>
        <end position="386"/>
    </location>
</feature>
<feature type="compositionally biased region" description="Polar residues" evidence="1">
    <location>
        <begin position="357"/>
        <end position="386"/>
    </location>
</feature>
<keyword evidence="3" id="KW-1185">Reference proteome</keyword>
<name>A0AAD9WHC4_9HELO</name>
<reference evidence="2" key="1">
    <citation type="submission" date="2023-06" db="EMBL/GenBank/DDBJ databases">
        <title>Draft genome of Marssonina rosae.</title>
        <authorList>
            <person name="Cheng Q."/>
        </authorList>
    </citation>
    <scope>NUCLEOTIDE SEQUENCE</scope>
    <source>
        <strain evidence="2">R4</strain>
    </source>
</reference>
<dbReference type="Proteomes" id="UP001285354">
    <property type="component" value="Unassembled WGS sequence"/>
</dbReference>
<sequence>MMMQGLKVEDPGYATKRRALATEAAAIYPRRWTISTSCGSPHDSGPRTQRSGGNAACTHHTVVRLYTNQYRCAICTRSGGYGWIYRCAQDQELLLENEIESGVEDKIDSLCDELKSSYPHKRSPAARLNPFSMLAEVTEEQLKTYTEEQLHIVLSQRAQSLSRTQVLDTCCLPDRADYGPVDEGFYCKYAGTHIKAPAPGLPKKPWLPLEGGECQFKACHTCRRDFQDRCLLSLAGVVNGEYPATALTGYGFHLKKTRPVSLVKHVKNLGLRPNPAPGIIKRRPSSIGLGIFEKERQDRLFPNASHPDSRPVTAINAVQQSQTMGPPPPRSLATTPFIDSFSALSLTPTPTRRHSYPSASSSDLQTLASSTHLQPTPTKSVVSSGSLPLTGCDEQLGNVSFAPSDVMDGVVSKEGVELHVPVVDMQ</sequence>
<organism evidence="2 3">
    <name type="scientific">Diplocarpon rosae</name>
    <dbReference type="NCBI Taxonomy" id="946125"/>
    <lineage>
        <taxon>Eukaryota</taxon>
        <taxon>Fungi</taxon>
        <taxon>Dikarya</taxon>
        <taxon>Ascomycota</taxon>
        <taxon>Pezizomycotina</taxon>
        <taxon>Leotiomycetes</taxon>
        <taxon>Helotiales</taxon>
        <taxon>Drepanopezizaceae</taxon>
        <taxon>Diplocarpon</taxon>
    </lineage>
</organism>
<evidence type="ECO:0000256" key="1">
    <source>
        <dbReference type="SAM" id="MobiDB-lite"/>
    </source>
</evidence>
<gene>
    <name evidence="2" type="ORF">QTJ16_000149</name>
</gene>
<evidence type="ECO:0000313" key="3">
    <source>
        <dbReference type="Proteomes" id="UP001285354"/>
    </source>
</evidence>